<evidence type="ECO:0000256" key="1">
    <source>
        <dbReference type="ARBA" id="ARBA00004903"/>
    </source>
</evidence>
<gene>
    <name evidence="9" type="ORF">UO65_0494</name>
</gene>
<sequence>MAADENDVIGRDNALPWHLPVDLARFKRLTMGHALVAGRHTHESILDRLGKPLPGRFTAVVTGKPDYAAGAGAASQPSCRSALGLARSVEAFAQRDEVFVIGGAQVYGQLLDDVDRVYLTRVHQHLDDGDVAMPAGWLGAFELTGGEESGDSRCSFLTYDRR</sequence>
<dbReference type="InterPro" id="IPR001796">
    <property type="entry name" value="DHFR_dom"/>
</dbReference>
<keyword evidence="5" id="KW-0521">NADP</keyword>
<evidence type="ECO:0000256" key="6">
    <source>
        <dbReference type="ARBA" id="ARBA00023002"/>
    </source>
</evidence>
<dbReference type="PATRIC" id="fig|909613.9.peg.508"/>
<dbReference type="InterPro" id="IPR024072">
    <property type="entry name" value="DHFR-like_dom_sf"/>
</dbReference>
<dbReference type="PANTHER" id="PTHR48069">
    <property type="entry name" value="DIHYDROFOLATE REDUCTASE"/>
    <property type="match status" value="1"/>
</dbReference>
<dbReference type="PROSITE" id="PS51330">
    <property type="entry name" value="DHFR_2"/>
    <property type="match status" value="1"/>
</dbReference>
<comment type="caution">
    <text evidence="9">The sequence shown here is derived from an EMBL/GenBank/DDBJ whole genome shotgun (WGS) entry which is preliminary data.</text>
</comment>
<reference evidence="9 10" key="1">
    <citation type="journal article" date="2014" name="Genome Announc.">
        <title>Draft Genome Sequence of the Antitrypanosomally Active Sponge-Associated Bacterium Actinokineospora sp. Strain EG49.</title>
        <authorList>
            <person name="Harjes J."/>
            <person name="Ryu T."/>
            <person name="Abdelmohsen U.R."/>
            <person name="Moitinho-Silva L."/>
            <person name="Horn H."/>
            <person name="Ravasi T."/>
            <person name="Hentschel U."/>
        </authorList>
    </citation>
    <scope>NUCLEOTIDE SEQUENCE [LARGE SCALE GENOMIC DNA]</scope>
    <source>
        <strain evidence="9 10">EG49</strain>
    </source>
</reference>
<keyword evidence="10" id="KW-1185">Reference proteome</keyword>
<dbReference type="GO" id="GO:0005829">
    <property type="term" value="C:cytosol"/>
    <property type="evidence" value="ECO:0007669"/>
    <property type="project" value="TreeGrafter"/>
</dbReference>
<keyword evidence="4" id="KW-0554">One-carbon metabolism</keyword>
<evidence type="ECO:0000256" key="2">
    <source>
        <dbReference type="ARBA" id="ARBA00009539"/>
    </source>
</evidence>
<dbReference type="GO" id="GO:0050661">
    <property type="term" value="F:NADP binding"/>
    <property type="evidence" value="ECO:0007669"/>
    <property type="project" value="InterPro"/>
</dbReference>
<dbReference type="UniPathway" id="UPA00077">
    <property type="reaction ID" value="UER00158"/>
</dbReference>
<dbReference type="GO" id="GO:0004146">
    <property type="term" value="F:dihydrofolate reductase activity"/>
    <property type="evidence" value="ECO:0007669"/>
    <property type="project" value="UniProtKB-EC"/>
</dbReference>
<evidence type="ECO:0000256" key="7">
    <source>
        <dbReference type="RuleBase" id="RU004474"/>
    </source>
</evidence>
<dbReference type="InterPro" id="IPR017925">
    <property type="entry name" value="DHFR_CS"/>
</dbReference>
<dbReference type="GO" id="GO:0046655">
    <property type="term" value="P:folic acid metabolic process"/>
    <property type="evidence" value="ECO:0007669"/>
    <property type="project" value="TreeGrafter"/>
</dbReference>
<dbReference type="SUPFAM" id="SSF53597">
    <property type="entry name" value="Dihydrofolate reductase-like"/>
    <property type="match status" value="1"/>
</dbReference>
<proteinExistence type="inferred from homology"/>
<keyword evidence="6 9" id="KW-0560">Oxidoreductase</keyword>
<dbReference type="PANTHER" id="PTHR48069:SF3">
    <property type="entry name" value="DIHYDROFOLATE REDUCTASE"/>
    <property type="match status" value="1"/>
</dbReference>
<evidence type="ECO:0000313" key="9">
    <source>
        <dbReference type="EMBL" id="EWC64168.1"/>
    </source>
</evidence>
<dbReference type="GO" id="GO:0006730">
    <property type="term" value="P:one-carbon metabolic process"/>
    <property type="evidence" value="ECO:0007669"/>
    <property type="project" value="UniProtKB-KW"/>
</dbReference>
<dbReference type="EC" id="1.5.1.3" evidence="3"/>
<evidence type="ECO:0000256" key="5">
    <source>
        <dbReference type="ARBA" id="ARBA00022857"/>
    </source>
</evidence>
<evidence type="ECO:0000313" key="10">
    <source>
        <dbReference type="Proteomes" id="UP000019277"/>
    </source>
</evidence>
<comment type="similarity">
    <text evidence="2 7">Belongs to the dihydrofolate reductase family.</text>
</comment>
<name>W7IUZ0_9PSEU</name>
<comment type="pathway">
    <text evidence="1">Cofactor biosynthesis; tetrahydrofolate biosynthesis; 5,6,7,8-tetrahydrofolate from 7,8-dihydrofolate: step 1/1.</text>
</comment>
<organism evidence="9 10">
    <name type="scientific">Actinokineospora spheciospongiae</name>
    <dbReference type="NCBI Taxonomy" id="909613"/>
    <lineage>
        <taxon>Bacteria</taxon>
        <taxon>Bacillati</taxon>
        <taxon>Actinomycetota</taxon>
        <taxon>Actinomycetes</taxon>
        <taxon>Pseudonocardiales</taxon>
        <taxon>Pseudonocardiaceae</taxon>
        <taxon>Actinokineospora</taxon>
    </lineage>
</organism>
<dbReference type="CDD" id="cd00209">
    <property type="entry name" value="DHFR"/>
    <property type="match status" value="1"/>
</dbReference>
<evidence type="ECO:0000256" key="4">
    <source>
        <dbReference type="ARBA" id="ARBA00022563"/>
    </source>
</evidence>
<dbReference type="AlphaFoldDB" id="W7IUZ0"/>
<evidence type="ECO:0000259" key="8">
    <source>
        <dbReference type="PROSITE" id="PS51330"/>
    </source>
</evidence>
<dbReference type="eggNOG" id="COG0262">
    <property type="taxonomic scope" value="Bacteria"/>
</dbReference>
<dbReference type="GO" id="GO:0046654">
    <property type="term" value="P:tetrahydrofolate biosynthetic process"/>
    <property type="evidence" value="ECO:0007669"/>
    <property type="project" value="UniProtKB-UniPathway"/>
</dbReference>
<dbReference type="PRINTS" id="PR00070">
    <property type="entry name" value="DHFR"/>
</dbReference>
<dbReference type="Gene3D" id="3.40.430.10">
    <property type="entry name" value="Dihydrofolate Reductase, subunit A"/>
    <property type="match status" value="1"/>
</dbReference>
<dbReference type="EMBL" id="AYXG01000020">
    <property type="protein sequence ID" value="EWC64168.1"/>
    <property type="molecule type" value="Genomic_DNA"/>
</dbReference>
<evidence type="ECO:0000256" key="3">
    <source>
        <dbReference type="ARBA" id="ARBA00012856"/>
    </source>
</evidence>
<dbReference type="Pfam" id="PF00186">
    <property type="entry name" value="DHFR_1"/>
    <property type="match status" value="1"/>
</dbReference>
<dbReference type="GO" id="GO:0046452">
    <property type="term" value="P:dihydrofolate metabolic process"/>
    <property type="evidence" value="ECO:0007669"/>
    <property type="project" value="TreeGrafter"/>
</dbReference>
<accession>W7IUZ0</accession>
<dbReference type="InterPro" id="IPR012259">
    <property type="entry name" value="DHFR"/>
</dbReference>
<dbReference type="PROSITE" id="PS00075">
    <property type="entry name" value="DHFR_1"/>
    <property type="match status" value="1"/>
</dbReference>
<feature type="domain" description="DHFR" evidence="8">
    <location>
        <begin position="1"/>
        <end position="162"/>
    </location>
</feature>
<dbReference type="Proteomes" id="UP000019277">
    <property type="component" value="Unassembled WGS sequence"/>
</dbReference>
<dbReference type="STRING" id="909613.UO65_0494"/>
<protein>
    <recommendedName>
        <fullName evidence="3">dihydrofolate reductase</fullName>
        <ecNumber evidence="3">1.5.1.3</ecNumber>
    </recommendedName>
</protein>